<reference evidence="2" key="1">
    <citation type="journal article" date="2019" name="Mol. Biol. Evol.">
        <title>Blast fungal genomes show frequent chromosomal changes, gene gains and losses, and effector gene turnover.</title>
        <authorList>
            <person name="Gomez Luciano L.B."/>
            <person name="Jason Tsai I."/>
            <person name="Chuma I."/>
            <person name="Tosa Y."/>
            <person name="Chen Y.H."/>
            <person name="Li J.Y."/>
            <person name="Li M.Y."/>
            <person name="Jade Lu M.Y."/>
            <person name="Nakayashiki H."/>
            <person name="Li W.H."/>
        </authorList>
    </citation>
    <scope>NUCLEOTIDE SEQUENCE</scope>
    <source>
        <strain evidence="2">NI907</strain>
    </source>
</reference>
<evidence type="ECO:0000313" key="1">
    <source>
        <dbReference type="Proteomes" id="UP000515153"/>
    </source>
</evidence>
<dbReference type="GeneID" id="41962860"/>
<dbReference type="AlphaFoldDB" id="A0A6P8B136"/>
<dbReference type="RefSeq" id="XP_030980867.1">
    <property type="nucleotide sequence ID" value="XM_031127951.1"/>
</dbReference>
<keyword evidence="1" id="KW-1185">Reference proteome</keyword>
<dbReference type="KEGG" id="pgri:PgNI_07947"/>
<proteinExistence type="predicted"/>
<protein>
    <recommendedName>
        <fullName evidence="3">F-box domain-containing protein</fullName>
    </recommendedName>
</protein>
<dbReference type="Proteomes" id="UP000515153">
    <property type="component" value="Unplaced"/>
</dbReference>
<sequence>MATGLITLPTELRDKILGLLEPADHISLLNTCHGLRGMAAPLVFQTVSFIAGGIGNITGRALYGHLVKEVRVNVPHPVCIDYDCPWCRWGNNPERDYGHDGAITNSTLDKQNLWLTPDAVTLLAADRTMLPNMTRLVLHFSESLMSHHGDFRPINDNPAYQEFLRQLQDIFFKHLSAVRRLRFESPESSPLGIRSMDEAKNQKIATAPTLRRSRPDLPVFEYSVDCVGGPCLCETEAQNAWAFVEGHDQAAWLIGNY</sequence>
<evidence type="ECO:0000313" key="2">
    <source>
        <dbReference type="RefSeq" id="XP_030980867.1"/>
    </source>
</evidence>
<accession>A0A6P8B136</accession>
<evidence type="ECO:0008006" key="3">
    <source>
        <dbReference type="Google" id="ProtNLM"/>
    </source>
</evidence>
<reference evidence="2" key="2">
    <citation type="submission" date="2019-10" db="EMBL/GenBank/DDBJ databases">
        <authorList>
            <consortium name="NCBI Genome Project"/>
        </authorList>
    </citation>
    <scope>NUCLEOTIDE SEQUENCE</scope>
    <source>
        <strain evidence="2">NI907</strain>
    </source>
</reference>
<name>A0A6P8B136_PYRGI</name>
<reference evidence="2" key="3">
    <citation type="submission" date="2025-08" db="UniProtKB">
        <authorList>
            <consortium name="RefSeq"/>
        </authorList>
    </citation>
    <scope>IDENTIFICATION</scope>
    <source>
        <strain evidence="2">NI907</strain>
    </source>
</reference>
<gene>
    <name evidence="2" type="ORF">PgNI_07947</name>
</gene>
<organism evidence="1 2">
    <name type="scientific">Pyricularia grisea</name>
    <name type="common">Crabgrass-specific blast fungus</name>
    <name type="synonym">Magnaporthe grisea</name>
    <dbReference type="NCBI Taxonomy" id="148305"/>
    <lineage>
        <taxon>Eukaryota</taxon>
        <taxon>Fungi</taxon>
        <taxon>Dikarya</taxon>
        <taxon>Ascomycota</taxon>
        <taxon>Pezizomycotina</taxon>
        <taxon>Sordariomycetes</taxon>
        <taxon>Sordariomycetidae</taxon>
        <taxon>Magnaporthales</taxon>
        <taxon>Pyriculariaceae</taxon>
        <taxon>Pyricularia</taxon>
    </lineage>
</organism>